<dbReference type="PROSITE" id="PS50866">
    <property type="entry name" value="GOLD"/>
    <property type="match status" value="1"/>
</dbReference>
<evidence type="ECO:0000256" key="2">
    <source>
        <dbReference type="ARBA" id="ARBA00007104"/>
    </source>
</evidence>
<dbReference type="GO" id="GO:0016020">
    <property type="term" value="C:membrane"/>
    <property type="evidence" value="ECO:0007669"/>
    <property type="project" value="UniProtKB-SubCell"/>
</dbReference>
<dbReference type="Pfam" id="PF01105">
    <property type="entry name" value="EMP24_GP25L"/>
    <property type="match status" value="1"/>
</dbReference>
<keyword evidence="6 10" id="KW-0472">Membrane</keyword>
<evidence type="ECO:0000256" key="8">
    <source>
        <dbReference type="RuleBase" id="RU003827"/>
    </source>
</evidence>
<evidence type="ECO:0000256" key="4">
    <source>
        <dbReference type="ARBA" id="ARBA00022729"/>
    </source>
</evidence>
<dbReference type="InterPro" id="IPR036598">
    <property type="entry name" value="GOLD_dom_sf"/>
</dbReference>
<evidence type="ECO:0000256" key="3">
    <source>
        <dbReference type="ARBA" id="ARBA00022692"/>
    </source>
</evidence>
<reference evidence="12" key="1">
    <citation type="journal article" date="2020" name="Fungal Divers.">
        <title>Resolving the Mortierellaceae phylogeny through synthesis of multi-gene phylogenetics and phylogenomics.</title>
        <authorList>
            <person name="Vandepol N."/>
            <person name="Liber J."/>
            <person name="Desiro A."/>
            <person name="Na H."/>
            <person name="Kennedy M."/>
            <person name="Barry K."/>
            <person name="Grigoriev I.V."/>
            <person name="Miller A.N."/>
            <person name="O'Donnell K."/>
            <person name="Stajich J.E."/>
            <person name="Bonito G."/>
        </authorList>
    </citation>
    <scope>NUCLEOTIDE SEQUENCE</scope>
    <source>
        <strain evidence="12">KOD1015</strain>
    </source>
</reference>
<dbReference type="SUPFAM" id="SSF101576">
    <property type="entry name" value="Supernatant protein factor (SPF), C-terminal domain"/>
    <property type="match status" value="1"/>
</dbReference>
<comment type="subcellular location">
    <subcellularLocation>
        <location evidence="7">Endomembrane system</location>
        <topology evidence="7">Single-pass membrane protein</topology>
    </subcellularLocation>
    <subcellularLocation>
        <location evidence="1 8">Membrane</location>
        <topology evidence="1 8">Single-pass type I membrane protein</topology>
    </subcellularLocation>
</comment>
<accession>A0A9P6FMM3</accession>
<evidence type="ECO:0000313" key="12">
    <source>
        <dbReference type="EMBL" id="KAF9577997.1"/>
    </source>
</evidence>
<dbReference type="GO" id="GO:0012505">
    <property type="term" value="C:endomembrane system"/>
    <property type="evidence" value="ECO:0007669"/>
    <property type="project" value="UniProtKB-SubCell"/>
</dbReference>
<protein>
    <recommendedName>
        <fullName evidence="11">GOLD domain-containing protein</fullName>
    </recommendedName>
</protein>
<evidence type="ECO:0000256" key="10">
    <source>
        <dbReference type="SAM" id="Phobius"/>
    </source>
</evidence>
<keyword evidence="3 8" id="KW-0812">Transmembrane</keyword>
<gene>
    <name evidence="12" type="ORF">BGW38_006461</name>
</gene>
<feature type="region of interest" description="Disordered" evidence="9">
    <location>
        <begin position="138"/>
        <end position="163"/>
    </location>
</feature>
<keyword evidence="5 10" id="KW-1133">Transmembrane helix</keyword>
<comment type="caution">
    <text evidence="12">The sequence shown here is derived from an EMBL/GenBank/DDBJ whole genome shotgun (WGS) entry which is preliminary data.</text>
</comment>
<evidence type="ECO:0000256" key="5">
    <source>
        <dbReference type="ARBA" id="ARBA00022989"/>
    </source>
</evidence>
<dbReference type="EMBL" id="JAABOA010004127">
    <property type="protein sequence ID" value="KAF9577997.1"/>
    <property type="molecule type" value="Genomic_DNA"/>
</dbReference>
<dbReference type="InterPro" id="IPR015720">
    <property type="entry name" value="Emp24-like"/>
</dbReference>
<dbReference type="SMART" id="SM01190">
    <property type="entry name" value="EMP24_GP25L"/>
    <property type="match status" value="1"/>
</dbReference>
<evidence type="ECO:0000256" key="1">
    <source>
        <dbReference type="ARBA" id="ARBA00004479"/>
    </source>
</evidence>
<evidence type="ECO:0000313" key="13">
    <source>
        <dbReference type="Proteomes" id="UP000780801"/>
    </source>
</evidence>
<dbReference type="OrthoDB" id="1929172at2759"/>
<proteinExistence type="inferred from homology"/>
<evidence type="ECO:0000256" key="9">
    <source>
        <dbReference type="SAM" id="MobiDB-lite"/>
    </source>
</evidence>
<keyword evidence="13" id="KW-1185">Reference proteome</keyword>
<dbReference type="AlphaFoldDB" id="A0A9P6FMM3"/>
<feature type="transmembrane region" description="Helical" evidence="10">
    <location>
        <begin position="207"/>
        <end position="233"/>
    </location>
</feature>
<evidence type="ECO:0000256" key="7">
    <source>
        <dbReference type="ARBA" id="ARBA00037847"/>
    </source>
</evidence>
<feature type="domain" description="GOLD" evidence="11">
    <location>
        <begin position="48"/>
        <end position="131"/>
    </location>
</feature>
<dbReference type="PANTHER" id="PTHR22811">
    <property type="entry name" value="TRANSMEMBRANE EMP24 DOMAIN-CONTAINING PROTEIN"/>
    <property type="match status" value="1"/>
</dbReference>
<organism evidence="12 13">
    <name type="scientific">Lunasporangiospora selenospora</name>
    <dbReference type="NCBI Taxonomy" id="979761"/>
    <lineage>
        <taxon>Eukaryota</taxon>
        <taxon>Fungi</taxon>
        <taxon>Fungi incertae sedis</taxon>
        <taxon>Mucoromycota</taxon>
        <taxon>Mortierellomycotina</taxon>
        <taxon>Mortierellomycetes</taxon>
        <taxon>Mortierellales</taxon>
        <taxon>Mortierellaceae</taxon>
        <taxon>Lunasporangiospora</taxon>
    </lineage>
</organism>
<comment type="similarity">
    <text evidence="2 8">Belongs to the EMP24/GP25L family.</text>
</comment>
<sequence length="243" mass="27159">MAATALGRLLLAAFTAMIATTAAILIAGFFSITAEATTLTYSVKANERACFYIWADVPFKKLGFYFAVQSGGSFDIDVEVTDPKGVQLLALERERQGDYIFTANNVGEHSFCFSNDMSTFVEKQIDFEILLEKGLGSDRPLPTEADDQPLGLHAEDRTGQTETSINSLDDTVARLSGSLYRADRMQDHFKTRQSRNYDTVISTETRIFWFSIAESVLIIGMAALQVFAVRTFFSEKRRHFPRV</sequence>
<evidence type="ECO:0000259" key="11">
    <source>
        <dbReference type="PROSITE" id="PS50866"/>
    </source>
</evidence>
<keyword evidence="4" id="KW-0732">Signal</keyword>
<dbReference type="InterPro" id="IPR009038">
    <property type="entry name" value="GOLD_dom"/>
</dbReference>
<name>A0A9P6FMM3_9FUNG</name>
<dbReference type="Proteomes" id="UP000780801">
    <property type="component" value="Unassembled WGS sequence"/>
</dbReference>
<evidence type="ECO:0000256" key="6">
    <source>
        <dbReference type="ARBA" id="ARBA00023136"/>
    </source>
</evidence>